<dbReference type="GO" id="GO:0000155">
    <property type="term" value="F:phosphorelay sensor kinase activity"/>
    <property type="evidence" value="ECO:0007669"/>
    <property type="project" value="InterPro"/>
</dbReference>
<evidence type="ECO:0000313" key="16">
    <source>
        <dbReference type="EMBL" id="MBA2951966.1"/>
    </source>
</evidence>
<feature type="transmembrane region" description="Helical" evidence="13">
    <location>
        <begin position="29"/>
        <end position="56"/>
    </location>
</feature>
<comment type="cofactor">
    <cofactor evidence="2">
        <name>a divalent metal cation</name>
        <dbReference type="ChEBI" id="CHEBI:60240"/>
    </cofactor>
</comment>
<dbReference type="Pfam" id="PF00672">
    <property type="entry name" value="HAMP"/>
    <property type="match status" value="1"/>
</dbReference>
<dbReference type="CDD" id="cd00082">
    <property type="entry name" value="HisKA"/>
    <property type="match status" value="1"/>
</dbReference>
<keyword evidence="9 13" id="KW-1133">Transmembrane helix</keyword>
<keyword evidence="6" id="KW-0808">Transferase</keyword>
<evidence type="ECO:0000256" key="12">
    <source>
        <dbReference type="SAM" id="MobiDB-lite"/>
    </source>
</evidence>
<dbReference type="GO" id="GO:0005509">
    <property type="term" value="F:calcium ion binding"/>
    <property type="evidence" value="ECO:0007669"/>
    <property type="project" value="UniProtKB-ARBA"/>
</dbReference>
<keyword evidence="10" id="KW-0902">Two-component regulatory system</keyword>
<evidence type="ECO:0000256" key="3">
    <source>
        <dbReference type="ARBA" id="ARBA00004236"/>
    </source>
</evidence>
<protein>
    <recommendedName>
        <fullName evidence="4">histidine kinase</fullName>
        <ecNumber evidence="4">2.7.13.3</ecNumber>
    </recommendedName>
</protein>
<keyword evidence="11 13" id="KW-0472">Membrane</keyword>
<evidence type="ECO:0000256" key="6">
    <source>
        <dbReference type="ARBA" id="ARBA00022679"/>
    </source>
</evidence>
<dbReference type="InterPro" id="IPR036097">
    <property type="entry name" value="HisK_dim/P_sf"/>
</dbReference>
<feature type="domain" description="HAMP" evidence="15">
    <location>
        <begin position="211"/>
        <end position="273"/>
    </location>
</feature>
<evidence type="ECO:0000259" key="14">
    <source>
        <dbReference type="PROSITE" id="PS50109"/>
    </source>
</evidence>
<dbReference type="Pfam" id="PF00512">
    <property type="entry name" value="HisKA"/>
    <property type="match status" value="1"/>
</dbReference>
<evidence type="ECO:0000256" key="8">
    <source>
        <dbReference type="ARBA" id="ARBA00022777"/>
    </source>
</evidence>
<dbReference type="CDD" id="cd06225">
    <property type="entry name" value="HAMP"/>
    <property type="match status" value="1"/>
</dbReference>
<organism evidence="16 17">
    <name type="scientific">Streptomyces himalayensis subsp. himalayensis</name>
    <dbReference type="NCBI Taxonomy" id="2756131"/>
    <lineage>
        <taxon>Bacteria</taxon>
        <taxon>Bacillati</taxon>
        <taxon>Actinomycetota</taxon>
        <taxon>Actinomycetes</taxon>
        <taxon>Kitasatosporales</taxon>
        <taxon>Streptomycetaceae</taxon>
        <taxon>Streptomyces</taxon>
        <taxon>Streptomyces himalayensis</taxon>
    </lineage>
</organism>
<dbReference type="CDD" id="cd00075">
    <property type="entry name" value="HATPase"/>
    <property type="match status" value="1"/>
</dbReference>
<evidence type="ECO:0000256" key="7">
    <source>
        <dbReference type="ARBA" id="ARBA00022692"/>
    </source>
</evidence>
<dbReference type="PRINTS" id="PR00344">
    <property type="entry name" value="BCTRLSENSOR"/>
</dbReference>
<evidence type="ECO:0000256" key="2">
    <source>
        <dbReference type="ARBA" id="ARBA00001968"/>
    </source>
</evidence>
<dbReference type="InterPro" id="IPR036890">
    <property type="entry name" value="HATPase_C_sf"/>
</dbReference>
<keyword evidence="5" id="KW-0597">Phosphoprotein</keyword>
<dbReference type="SMART" id="SM00387">
    <property type="entry name" value="HATPase_c"/>
    <property type="match status" value="1"/>
</dbReference>
<comment type="subcellular location">
    <subcellularLocation>
        <location evidence="3">Cell membrane</location>
    </subcellularLocation>
</comment>
<dbReference type="InterPro" id="IPR050428">
    <property type="entry name" value="TCS_sensor_his_kinase"/>
</dbReference>
<dbReference type="Gene3D" id="3.30.565.10">
    <property type="entry name" value="Histidine kinase-like ATPase, C-terminal domain"/>
    <property type="match status" value="1"/>
</dbReference>
<feature type="domain" description="Histidine kinase" evidence="14">
    <location>
        <begin position="288"/>
        <end position="502"/>
    </location>
</feature>
<dbReference type="FunFam" id="3.30.565.10:FF:000006">
    <property type="entry name" value="Sensor histidine kinase WalK"/>
    <property type="match status" value="1"/>
</dbReference>
<dbReference type="PANTHER" id="PTHR45436">
    <property type="entry name" value="SENSOR HISTIDINE KINASE YKOH"/>
    <property type="match status" value="1"/>
</dbReference>
<keyword evidence="7 13" id="KW-0812">Transmembrane</keyword>
<dbReference type="PANTHER" id="PTHR45436:SF5">
    <property type="entry name" value="SENSOR HISTIDINE KINASE TRCS"/>
    <property type="match status" value="1"/>
</dbReference>
<dbReference type="Proteomes" id="UP000545761">
    <property type="component" value="Unassembled WGS sequence"/>
</dbReference>
<dbReference type="SMART" id="SM00304">
    <property type="entry name" value="HAMP"/>
    <property type="match status" value="1"/>
</dbReference>
<feature type="region of interest" description="Disordered" evidence="12">
    <location>
        <begin position="71"/>
        <end position="97"/>
    </location>
</feature>
<gene>
    <name evidence="16" type="ORF">H1D24_41055</name>
</gene>
<evidence type="ECO:0000256" key="5">
    <source>
        <dbReference type="ARBA" id="ARBA00022553"/>
    </source>
</evidence>
<feature type="compositionally biased region" description="Polar residues" evidence="12">
    <location>
        <begin position="525"/>
        <end position="536"/>
    </location>
</feature>
<feature type="region of interest" description="Disordered" evidence="12">
    <location>
        <begin position="507"/>
        <end position="536"/>
    </location>
</feature>
<dbReference type="EC" id="2.7.13.3" evidence="4"/>
<dbReference type="InterPro" id="IPR003660">
    <property type="entry name" value="HAMP_dom"/>
</dbReference>
<comment type="caution">
    <text evidence="16">The sequence shown here is derived from an EMBL/GenBank/DDBJ whole genome shotgun (WGS) entry which is preliminary data.</text>
</comment>
<evidence type="ECO:0000313" key="17">
    <source>
        <dbReference type="Proteomes" id="UP000545761"/>
    </source>
</evidence>
<evidence type="ECO:0000259" key="15">
    <source>
        <dbReference type="PROSITE" id="PS50885"/>
    </source>
</evidence>
<dbReference type="SMART" id="SM00388">
    <property type="entry name" value="HisKA"/>
    <property type="match status" value="1"/>
</dbReference>
<dbReference type="InterPro" id="IPR005467">
    <property type="entry name" value="His_kinase_dom"/>
</dbReference>
<dbReference type="GO" id="GO:0005886">
    <property type="term" value="C:plasma membrane"/>
    <property type="evidence" value="ECO:0007669"/>
    <property type="project" value="UniProtKB-SubCell"/>
</dbReference>
<dbReference type="InterPro" id="IPR003594">
    <property type="entry name" value="HATPase_dom"/>
</dbReference>
<evidence type="ECO:0000256" key="13">
    <source>
        <dbReference type="SAM" id="Phobius"/>
    </source>
</evidence>
<dbReference type="InterPro" id="IPR003661">
    <property type="entry name" value="HisK_dim/P_dom"/>
</dbReference>
<evidence type="ECO:0000256" key="1">
    <source>
        <dbReference type="ARBA" id="ARBA00000085"/>
    </source>
</evidence>
<sequence>MSTAQQPRSRRLRGKPGKQRQPRSLRTRLVLGSVALIAVVCAVIGTVTTIALHTYLYDQLDKQVHEVAVISDRGPGPAQPGEQGTTPAPQTGALGFLGGPVRGDTVAALVSSDGTVTDAAKRDPESLTEITDLNDAQKAALQSVPQDGKAHSVHIPGLGDYRVEYSDRSSTLVGLPEAEVQDTISTLIAVEVSVTAAGLVAASIAGVAMVGVALRPLRRVAATATRVSELPLHSGEVALHERVPEAEADPRTEIGQVGAALNRMLDHIHAALDARQRSETRVRQFVADASHELRTPLASIRGYAELTRWGWEETGPDTRHALGRIESEANRMTGLVEDLLLLARLDSGRPLSYESTDLSPLVVDAVSDARAAGQDHKWRLELPDEPAIVLADAARLQQVLVNLLANARTHTPPGTTVTARVHRQGSRVCLDIEDDGPGIPPELLPHVFERFARGDSSRSRHSGSTGLGLAIVHAVASAHGGTVTVDSVPGRTVFTVHLPAYQESVPLPAYPQSAPPPADDASVPNSQTGHSLTTQA</sequence>
<keyword evidence="8 16" id="KW-0418">Kinase</keyword>
<feature type="region of interest" description="Disordered" evidence="12">
    <location>
        <begin position="1"/>
        <end position="24"/>
    </location>
</feature>
<dbReference type="FunFam" id="1.10.287.130:FF:000001">
    <property type="entry name" value="Two-component sensor histidine kinase"/>
    <property type="match status" value="1"/>
</dbReference>
<dbReference type="RefSeq" id="WP_181662876.1">
    <property type="nucleotide sequence ID" value="NZ_JACEHE010000065.1"/>
</dbReference>
<feature type="compositionally biased region" description="Basic residues" evidence="12">
    <location>
        <begin position="8"/>
        <end position="24"/>
    </location>
</feature>
<name>A0A7W0IEC0_9ACTN</name>
<accession>A0A7W0IEC0</accession>
<dbReference type="Gene3D" id="6.10.340.10">
    <property type="match status" value="1"/>
</dbReference>
<proteinExistence type="predicted"/>
<comment type="catalytic activity">
    <reaction evidence="1">
        <text>ATP + protein L-histidine = ADP + protein N-phospho-L-histidine.</text>
        <dbReference type="EC" id="2.7.13.3"/>
    </reaction>
</comment>
<dbReference type="PROSITE" id="PS50109">
    <property type="entry name" value="HIS_KIN"/>
    <property type="match status" value="1"/>
</dbReference>
<dbReference type="Gene3D" id="1.10.287.130">
    <property type="match status" value="1"/>
</dbReference>
<evidence type="ECO:0000256" key="11">
    <source>
        <dbReference type="ARBA" id="ARBA00023136"/>
    </source>
</evidence>
<evidence type="ECO:0000256" key="4">
    <source>
        <dbReference type="ARBA" id="ARBA00012438"/>
    </source>
</evidence>
<dbReference type="SUPFAM" id="SSF55874">
    <property type="entry name" value="ATPase domain of HSP90 chaperone/DNA topoisomerase II/histidine kinase"/>
    <property type="match status" value="1"/>
</dbReference>
<evidence type="ECO:0000256" key="10">
    <source>
        <dbReference type="ARBA" id="ARBA00023012"/>
    </source>
</evidence>
<dbReference type="Pfam" id="PF02518">
    <property type="entry name" value="HATPase_c"/>
    <property type="match status" value="1"/>
</dbReference>
<reference evidence="16 17" key="1">
    <citation type="submission" date="2020-07" db="EMBL/GenBank/DDBJ databases">
        <title>Streptomyces isolated from Indian soil.</title>
        <authorList>
            <person name="Mandal S."/>
            <person name="Maiti P.K."/>
        </authorList>
    </citation>
    <scope>NUCLEOTIDE SEQUENCE [LARGE SCALE GENOMIC DNA]</scope>
    <source>
        <strain evidence="16 17">PSKA28</strain>
    </source>
</reference>
<dbReference type="SUPFAM" id="SSF47384">
    <property type="entry name" value="Homodimeric domain of signal transducing histidine kinase"/>
    <property type="match status" value="1"/>
</dbReference>
<evidence type="ECO:0000256" key="9">
    <source>
        <dbReference type="ARBA" id="ARBA00022989"/>
    </source>
</evidence>
<dbReference type="EMBL" id="JACEHE010000065">
    <property type="protein sequence ID" value="MBA2951966.1"/>
    <property type="molecule type" value="Genomic_DNA"/>
</dbReference>
<dbReference type="AlphaFoldDB" id="A0A7W0IEC0"/>
<dbReference type="PROSITE" id="PS50885">
    <property type="entry name" value="HAMP"/>
    <property type="match status" value="1"/>
</dbReference>
<dbReference type="InterPro" id="IPR004358">
    <property type="entry name" value="Sig_transdc_His_kin-like_C"/>
</dbReference>